<dbReference type="EMBL" id="JACMSF010000071">
    <property type="protein sequence ID" value="MBC2907258.1"/>
    <property type="molecule type" value="Genomic_DNA"/>
</dbReference>
<accession>A0A7X1JAM5</accession>
<dbReference type="RefSeq" id="WP_186287213.1">
    <property type="nucleotide sequence ID" value="NZ_JACMSF010000071.1"/>
</dbReference>
<sequence length="196" mass="21375">MTPTTDDWHECRVSLPAPENWLVLDLGSQDPEGWAHAVAEQHLATGSRPERRAAFAEDLLWYWLAAARQRALCAALLAPADSAIIASYTVRELRIPRESLSVDALRAEAVQAEGPFFGNPKLSEVELPLGPALRVHRQEPTAPDADSGVIVEGVAHYVLPRRSPTALECRLLWTSLGLGEELCKIADELAGSVRLA</sequence>
<gene>
    <name evidence="1" type="ORF">H4N64_38240</name>
</gene>
<reference evidence="1 2" key="1">
    <citation type="submission" date="2020-08" db="EMBL/GenBank/DDBJ databases">
        <title>Streptomyces sp. PSKA01 genome sequencing and assembly.</title>
        <authorList>
            <person name="Mandal S."/>
            <person name="Maiti P.K."/>
            <person name="Das P."/>
        </authorList>
    </citation>
    <scope>NUCLEOTIDE SEQUENCE [LARGE SCALE GENOMIC DNA]</scope>
    <source>
        <strain evidence="1 2">PSKA01</strain>
    </source>
</reference>
<dbReference type="Proteomes" id="UP000584670">
    <property type="component" value="Unassembled WGS sequence"/>
</dbReference>
<name>A0A7X1JAM5_9ACTN</name>
<evidence type="ECO:0000313" key="2">
    <source>
        <dbReference type="Proteomes" id="UP000584670"/>
    </source>
</evidence>
<dbReference type="AlphaFoldDB" id="A0A7X1JAM5"/>
<organism evidence="1 2">
    <name type="scientific">Streptomyces cupreus</name>
    <dbReference type="NCBI Taxonomy" id="2759956"/>
    <lineage>
        <taxon>Bacteria</taxon>
        <taxon>Bacillati</taxon>
        <taxon>Actinomycetota</taxon>
        <taxon>Actinomycetes</taxon>
        <taxon>Kitasatosporales</taxon>
        <taxon>Streptomycetaceae</taxon>
        <taxon>Streptomyces</taxon>
    </lineage>
</organism>
<comment type="caution">
    <text evidence="1">The sequence shown here is derived from an EMBL/GenBank/DDBJ whole genome shotgun (WGS) entry which is preliminary data.</text>
</comment>
<keyword evidence="2" id="KW-1185">Reference proteome</keyword>
<protein>
    <submittedName>
        <fullName evidence="1">Uncharacterized protein</fullName>
    </submittedName>
</protein>
<evidence type="ECO:0000313" key="1">
    <source>
        <dbReference type="EMBL" id="MBC2907258.1"/>
    </source>
</evidence>
<proteinExistence type="predicted"/>